<sequence>MPNVTTRVRRVFKTLFNSFSIQRTYHGLPSSIPDENVVLNELLSDSLLEQKKPRKRKKVVSQPRGDHRTISEVISPYPNLSTFFINLWFWKRSQKAKKDRRDLVDLLLHPEFKTSDLVGVNFDQLDSEVGQGEVRGALPPDQRGWKVSTVRIRIPTGQKVTKAVKRKGRGRISGTNATRTRTQRLTRGHRTFRCLTKLIRDACSVDASKSFHWHPFEEHWRPPWTDSLERVYGELYTSPAFLRADQDLADLPTEPGCGLPRAIVALIFYSDATHVAQFGQAKLWPIYVYFGNQSKYERGRRSARAAYNLAFLPDLPDSATDFIRANSVNPTAPLLTHSERELYQACWKVILDEDFLYAYEHGLVITCGDQIQRRLYPRIFMYCADYPEKILIATMRNMAICPCPRCTIPKTSFWKFGQESDMNDRVTLKRIDDDDHREAVSDARELIYEKGYVITSEHVDNLLKDKSFTPTENAFSHPRLRQKGLDVYDLMVVDLMHELELGVWKDLLRHLIRMLHTQGSATIHEFNSRFRAISPFGPSTIRKFNTNVSDLRKLAARDYEDILQCCIPCFEGLLPFPHNETILDLLYLMGYFHSLAKLRMHTDSSIRVLRRVTTVLSDSLRYFASETCQAFQTVETEKEYDARRRKAPTKNQKPGKSSSSICPSADGRRAKSYSLATSKMHAIVDYADQIVRFGTTDSLSTKPGESNHRLIKELNNRTNKNNTIPQIVKIDNIVACHSQMKTNVDAWLVAKDGEAKPEEEPESSSPPPVELLASSYNIAAVHNKNRIYLPNLLRDHSGDPAFKDFLPRLKAHLLADHQKLPFTGESAVFSEQELFQVRIQHNMIYSHATAGFNYTTYDIRREQDKIHVTKRLDGTSVYISERCDVMLHADEDGKANEEPHPYWYARVLGIYHAQVFFPGVSRPKRVDFLYVRWFGRDMEWNGGPRALRLDRLGFVPANDPDAFGFISPSVVIRACHLVPAFALGRTTRLLGNSWARDDNGDWENYYVMRFVDRDMMMRHLGLGAGHCYPAGFPREDEELRQVPSGPSYVETKTDFFLQLTPVRAQGNVQLTQAPLEDEEEPEPESELESEDGQGEEEEVDQDLVYEL</sequence>
<evidence type="ECO:0000313" key="1">
    <source>
        <dbReference type="EMBL" id="TFK59842.1"/>
    </source>
</evidence>
<evidence type="ECO:0000313" key="2">
    <source>
        <dbReference type="Proteomes" id="UP000308600"/>
    </source>
</evidence>
<gene>
    <name evidence="1" type="ORF">BDN72DRAFT_780189</name>
</gene>
<dbReference type="EMBL" id="ML208882">
    <property type="protein sequence ID" value="TFK59842.1"/>
    <property type="molecule type" value="Genomic_DNA"/>
</dbReference>
<accession>A0ACD3A4S7</accession>
<reference evidence="1 2" key="1">
    <citation type="journal article" date="2019" name="Nat. Ecol. Evol.">
        <title>Megaphylogeny resolves global patterns of mushroom evolution.</title>
        <authorList>
            <person name="Varga T."/>
            <person name="Krizsan K."/>
            <person name="Foldi C."/>
            <person name="Dima B."/>
            <person name="Sanchez-Garcia M."/>
            <person name="Sanchez-Ramirez S."/>
            <person name="Szollosi G.J."/>
            <person name="Szarkandi J.G."/>
            <person name="Papp V."/>
            <person name="Albert L."/>
            <person name="Andreopoulos W."/>
            <person name="Angelini C."/>
            <person name="Antonin V."/>
            <person name="Barry K.W."/>
            <person name="Bougher N.L."/>
            <person name="Buchanan P."/>
            <person name="Buyck B."/>
            <person name="Bense V."/>
            <person name="Catcheside P."/>
            <person name="Chovatia M."/>
            <person name="Cooper J."/>
            <person name="Damon W."/>
            <person name="Desjardin D."/>
            <person name="Finy P."/>
            <person name="Geml J."/>
            <person name="Haridas S."/>
            <person name="Hughes K."/>
            <person name="Justo A."/>
            <person name="Karasinski D."/>
            <person name="Kautmanova I."/>
            <person name="Kiss B."/>
            <person name="Kocsube S."/>
            <person name="Kotiranta H."/>
            <person name="LaButti K.M."/>
            <person name="Lechner B.E."/>
            <person name="Liimatainen K."/>
            <person name="Lipzen A."/>
            <person name="Lukacs Z."/>
            <person name="Mihaltcheva S."/>
            <person name="Morgado L.N."/>
            <person name="Niskanen T."/>
            <person name="Noordeloos M.E."/>
            <person name="Ohm R.A."/>
            <person name="Ortiz-Santana B."/>
            <person name="Ovrebo C."/>
            <person name="Racz N."/>
            <person name="Riley R."/>
            <person name="Savchenko A."/>
            <person name="Shiryaev A."/>
            <person name="Soop K."/>
            <person name="Spirin V."/>
            <person name="Szebenyi C."/>
            <person name="Tomsovsky M."/>
            <person name="Tulloss R.E."/>
            <person name="Uehling J."/>
            <person name="Grigoriev I.V."/>
            <person name="Vagvolgyi C."/>
            <person name="Papp T."/>
            <person name="Martin F.M."/>
            <person name="Miettinen O."/>
            <person name="Hibbett D.S."/>
            <person name="Nagy L.G."/>
        </authorList>
    </citation>
    <scope>NUCLEOTIDE SEQUENCE [LARGE SCALE GENOMIC DNA]</scope>
    <source>
        <strain evidence="1 2">NL-1719</strain>
    </source>
</reference>
<keyword evidence="2" id="KW-1185">Reference proteome</keyword>
<dbReference type="Proteomes" id="UP000308600">
    <property type="component" value="Unassembled WGS sequence"/>
</dbReference>
<organism evidence="1 2">
    <name type="scientific">Pluteus cervinus</name>
    <dbReference type="NCBI Taxonomy" id="181527"/>
    <lineage>
        <taxon>Eukaryota</taxon>
        <taxon>Fungi</taxon>
        <taxon>Dikarya</taxon>
        <taxon>Basidiomycota</taxon>
        <taxon>Agaricomycotina</taxon>
        <taxon>Agaricomycetes</taxon>
        <taxon>Agaricomycetidae</taxon>
        <taxon>Agaricales</taxon>
        <taxon>Pluteineae</taxon>
        <taxon>Pluteaceae</taxon>
        <taxon>Pluteus</taxon>
    </lineage>
</organism>
<proteinExistence type="predicted"/>
<protein>
    <submittedName>
        <fullName evidence="1">Uncharacterized protein</fullName>
    </submittedName>
</protein>
<name>A0ACD3A4S7_9AGAR</name>